<keyword evidence="2" id="KW-1133">Transmembrane helix</keyword>
<feature type="region of interest" description="Disordered" evidence="1">
    <location>
        <begin position="293"/>
        <end position="315"/>
    </location>
</feature>
<organism evidence="3 4">
    <name type="scientific">Streptomyces koyangensis</name>
    <dbReference type="NCBI Taxonomy" id="188770"/>
    <lineage>
        <taxon>Bacteria</taxon>
        <taxon>Bacillati</taxon>
        <taxon>Actinomycetota</taxon>
        <taxon>Actinomycetes</taxon>
        <taxon>Kitasatosporales</taxon>
        <taxon>Streptomycetaceae</taxon>
        <taxon>Streptomyces</taxon>
        <taxon>Streptomyces aurantiacus group</taxon>
    </lineage>
</organism>
<feature type="transmembrane region" description="Helical" evidence="2">
    <location>
        <begin position="514"/>
        <end position="530"/>
    </location>
</feature>
<sequence>MNLSALPGLTAGDFKDRVRRPVYLVVLLAAVGLGYLAVPPADGRWVILALGEYRGTYNSAYVGVATALAGALWLTLGGFYVVRKGIARDEETRVGQILAATPVRTALFLASKFLSSFLVLASMLGLLAVTALAMQLVRGEERGIDLVALLKPFLTMALPLLALTAAAAVLFETVPVLRGGVGNVIWFFVALVVGIGGQSSDAPLGGLGVGRATDSMGAALTEELGKGGDRTFSLGLTQIAEPLTPFRWDGFELGGGFLASRLLIVVIAVALALLPAFWFGRFDPSRDRRGAAARVEAEDEAGSLSGTGASGPAPAPVYRPAPTTALTLPKTPTESGGGTFGRLLAGEVRILVGGVSPWWWAVAAALTVAGLAVPADLVTGLVLPAVWIWPVLIWSRLGSQQVEHGMEGLLGAYPAVRRRLLAEWGSGVVLTAVLGVAPLIRMGLAADFPGLAAWLAGVLFIPSLAMLLGVVCRTHRVFQAVYLPIWYLVVNKVAAVDFMGAVRDAGAPAGPTPLFYAAALLMLGAAFLAAETRRNLTA</sequence>
<keyword evidence="2" id="KW-0812">Transmembrane</keyword>
<evidence type="ECO:0000313" key="4">
    <source>
        <dbReference type="Proteomes" id="UP000259636"/>
    </source>
</evidence>
<evidence type="ECO:0000256" key="2">
    <source>
        <dbReference type="SAM" id="Phobius"/>
    </source>
</evidence>
<feature type="transmembrane region" description="Helical" evidence="2">
    <location>
        <begin position="117"/>
        <end position="137"/>
    </location>
</feature>
<feature type="transmembrane region" description="Helical" evidence="2">
    <location>
        <begin position="21"/>
        <end position="38"/>
    </location>
</feature>
<feature type="transmembrane region" description="Helical" evidence="2">
    <location>
        <begin position="58"/>
        <end position="82"/>
    </location>
</feature>
<dbReference type="Proteomes" id="UP000259636">
    <property type="component" value="Chromosome"/>
</dbReference>
<feature type="transmembrane region" description="Helical" evidence="2">
    <location>
        <begin position="149"/>
        <end position="171"/>
    </location>
</feature>
<reference evidence="3 4" key="1">
    <citation type="submission" date="2018-08" db="EMBL/GenBank/DDBJ databases">
        <authorList>
            <person name="Ferrada E.E."/>
            <person name="Latorre B.A."/>
        </authorList>
    </citation>
    <scope>NUCLEOTIDE SEQUENCE [LARGE SCALE GENOMIC DNA]</scope>
    <source>
        <strain evidence="3 4">VK-A60T</strain>
    </source>
</reference>
<dbReference type="RefSeq" id="WP_117349428.1">
    <property type="nucleotide sequence ID" value="NZ_CP031742.1"/>
</dbReference>
<gene>
    <name evidence="3" type="ORF">D0C37_13645</name>
</gene>
<dbReference type="GeneID" id="300115224"/>
<feature type="transmembrane region" description="Helical" evidence="2">
    <location>
        <begin position="420"/>
        <end position="440"/>
    </location>
</feature>
<evidence type="ECO:0000256" key="1">
    <source>
        <dbReference type="SAM" id="MobiDB-lite"/>
    </source>
</evidence>
<name>A0A385DB31_9ACTN</name>
<feature type="transmembrane region" description="Helical" evidence="2">
    <location>
        <begin position="377"/>
        <end position="399"/>
    </location>
</feature>
<dbReference type="EMBL" id="CP031742">
    <property type="protein sequence ID" value="AXQ55546.1"/>
    <property type="molecule type" value="Genomic_DNA"/>
</dbReference>
<protein>
    <submittedName>
        <fullName evidence="3">Uncharacterized protein</fullName>
    </submittedName>
</protein>
<feature type="transmembrane region" description="Helical" evidence="2">
    <location>
        <begin position="484"/>
        <end position="502"/>
    </location>
</feature>
<evidence type="ECO:0000313" key="3">
    <source>
        <dbReference type="EMBL" id="AXQ55546.1"/>
    </source>
</evidence>
<keyword evidence="2" id="KW-0472">Membrane</keyword>
<accession>A0A385DB31</accession>
<dbReference type="KEGG" id="sky:D0C37_13645"/>
<feature type="transmembrane region" description="Helical" evidence="2">
    <location>
        <begin position="258"/>
        <end position="279"/>
    </location>
</feature>
<dbReference type="AlphaFoldDB" id="A0A385DB31"/>
<proteinExistence type="predicted"/>
<feature type="transmembrane region" description="Helical" evidence="2">
    <location>
        <begin position="350"/>
        <end position="371"/>
    </location>
</feature>
<feature type="transmembrane region" description="Helical" evidence="2">
    <location>
        <begin position="452"/>
        <end position="472"/>
    </location>
</feature>